<dbReference type="PANTHER" id="PTHR30383:SF5">
    <property type="entry name" value="SGNH HYDROLASE-TYPE ESTERASE DOMAIN-CONTAINING PROTEIN"/>
    <property type="match status" value="1"/>
</dbReference>
<dbReference type="RefSeq" id="WP_241966995.1">
    <property type="nucleotide sequence ID" value="NZ_RJKN01000001.1"/>
</dbReference>
<organism evidence="2 3">
    <name type="scientific">Pseudokineococcus lusitanus</name>
    <dbReference type="NCBI Taxonomy" id="763993"/>
    <lineage>
        <taxon>Bacteria</taxon>
        <taxon>Bacillati</taxon>
        <taxon>Actinomycetota</taxon>
        <taxon>Actinomycetes</taxon>
        <taxon>Kineosporiales</taxon>
        <taxon>Kineosporiaceae</taxon>
        <taxon>Pseudokineococcus</taxon>
    </lineage>
</organism>
<evidence type="ECO:0000259" key="1">
    <source>
        <dbReference type="Pfam" id="PF13472"/>
    </source>
</evidence>
<dbReference type="InParanoid" id="A0A3N1HU59"/>
<dbReference type="EMBL" id="RJKN01000001">
    <property type="protein sequence ID" value="ROP45999.1"/>
    <property type="molecule type" value="Genomic_DNA"/>
</dbReference>
<sequence length="210" mass="21843">MSTAPTDTGGLPPGRRICVLGDALVAGVGDPRALGWTGRVAARTPEDDDGPTTLFPLGVPGEGTSGLLERWVGEAGRRFAPGADNRVVVGLGSADLEAGLTMARSRLNLANVLDEAMSRGLPVLVVGPVPGLEGARNDDVAELADAFADVCARRAVRYVDCFDPLVHHEQWHADVAAGDGVHPGQAGYGLLAWLVLNGGWRPWLGLPDEG</sequence>
<dbReference type="InterPro" id="IPR013830">
    <property type="entry name" value="SGNH_hydro"/>
</dbReference>
<dbReference type="InterPro" id="IPR036514">
    <property type="entry name" value="SGNH_hydro_sf"/>
</dbReference>
<keyword evidence="3" id="KW-1185">Reference proteome</keyword>
<dbReference type="GO" id="GO:0004622">
    <property type="term" value="F:phosphatidylcholine lysophospholipase activity"/>
    <property type="evidence" value="ECO:0007669"/>
    <property type="project" value="TreeGrafter"/>
</dbReference>
<reference evidence="2 3" key="1">
    <citation type="journal article" date="2015" name="Stand. Genomic Sci.">
        <title>Genomic Encyclopedia of Bacterial and Archaeal Type Strains, Phase III: the genomes of soil and plant-associated and newly described type strains.</title>
        <authorList>
            <person name="Whitman W.B."/>
            <person name="Woyke T."/>
            <person name="Klenk H.P."/>
            <person name="Zhou Y."/>
            <person name="Lilburn T.G."/>
            <person name="Beck B.J."/>
            <person name="De Vos P."/>
            <person name="Vandamme P."/>
            <person name="Eisen J.A."/>
            <person name="Garrity G."/>
            <person name="Hugenholtz P."/>
            <person name="Kyrpides N.C."/>
        </authorList>
    </citation>
    <scope>NUCLEOTIDE SEQUENCE [LARGE SCALE GENOMIC DNA]</scope>
    <source>
        <strain evidence="2 3">CECT 7306</strain>
    </source>
</reference>
<dbReference type="Pfam" id="PF13472">
    <property type="entry name" value="Lipase_GDSL_2"/>
    <property type="match status" value="1"/>
</dbReference>
<comment type="caution">
    <text evidence="2">The sequence shown here is derived from an EMBL/GenBank/DDBJ whole genome shotgun (WGS) entry which is preliminary data.</text>
</comment>
<name>A0A3N1HU59_9ACTN</name>
<dbReference type="PANTHER" id="PTHR30383">
    <property type="entry name" value="THIOESTERASE 1/PROTEASE 1/LYSOPHOSPHOLIPASE L1"/>
    <property type="match status" value="1"/>
</dbReference>
<dbReference type="Gene3D" id="3.40.50.1110">
    <property type="entry name" value="SGNH hydrolase"/>
    <property type="match status" value="1"/>
</dbReference>
<evidence type="ECO:0000313" key="2">
    <source>
        <dbReference type="EMBL" id="ROP45999.1"/>
    </source>
</evidence>
<dbReference type="InterPro" id="IPR051532">
    <property type="entry name" value="Ester_Hydrolysis_Enzymes"/>
</dbReference>
<accession>A0A3N1HU59</accession>
<gene>
    <name evidence="2" type="ORF">EDC03_0618</name>
</gene>
<protein>
    <submittedName>
        <fullName evidence="2">Lysophospholipase L1-like esterase</fullName>
    </submittedName>
</protein>
<dbReference type="AlphaFoldDB" id="A0A3N1HU59"/>
<dbReference type="Proteomes" id="UP000276232">
    <property type="component" value="Unassembled WGS sequence"/>
</dbReference>
<dbReference type="SUPFAM" id="SSF52266">
    <property type="entry name" value="SGNH hydrolase"/>
    <property type="match status" value="1"/>
</dbReference>
<proteinExistence type="predicted"/>
<feature type="domain" description="SGNH hydrolase-type esterase" evidence="1">
    <location>
        <begin position="19"/>
        <end position="189"/>
    </location>
</feature>
<evidence type="ECO:0000313" key="3">
    <source>
        <dbReference type="Proteomes" id="UP000276232"/>
    </source>
</evidence>